<dbReference type="PANTHER" id="PTHR34220">
    <property type="entry name" value="SENSOR HISTIDINE KINASE YPDA"/>
    <property type="match status" value="1"/>
</dbReference>
<feature type="transmembrane region" description="Helical" evidence="1">
    <location>
        <begin position="760"/>
        <end position="782"/>
    </location>
</feature>
<dbReference type="Gene3D" id="2.60.40.10">
    <property type="entry name" value="Immunoglobulins"/>
    <property type="match status" value="1"/>
</dbReference>
<sequence>MIFSMIRQIIFWTIFLSVVEAAYGQKRYFPHYTTADGLPSNTVYKVVKDERGFLWLATSNGICRFDGHHFETFSLKGLVNDVEFIDIYIGKQGRIWFIPFSGDVLLYDGYTFQNGKDFFGTSFQSVQQIYEDDFGHVWIVKQAADIFRFHLSSRILTVIKGKAYSYKTIVNILSPHEVFVNDGYHCLELFSRKSLFSLPESFSRNRPRIIYHVDSLQYIYPSNSAICFYNAGKINTIQVPELPYKNTIFVNLHSKTVCVGTSDRGLFLFKMEGDKLSYVSNELPGRSITYTAPDNEGNIWIATYNDGLYCMSPQAAYQISNIGIYNTEPLSVGKLDRELLIGLNRGNIEIVVDNIPRKSIDFEKSYSVKPLTSRVKNIRIRPKAAWMSYENILYHYNGRTFKSYFINGNIKDIAFSDSLIFLATHHGAYISTENQLAECEIKPPFTTSKYHYLLSNHSDKRKINLERTTAIAYDPFEKRLWIGQTNGLMTFSHRKIDSTLKNNVVKPQIPDILPPALQNFKYRITALATLPDGSLVIGTTVAGIFFYRNRQLYSLSVEEGLSNNFVQSFFVSNDKTLWASTINGLNKIRIENVLQKKWQITVYNVSNGLATNVVNDVFVKNDSIWVATTGGVTFLKDISSSAKLPILVHITNVWADGHLTLVTPHLSIESKEEIRFNFYAISRQWAGNVRYRFRLSGNMFGSSSSYSQWSNTDEHTAVFTKLLPGSYRFELEAISKERGLLLGKTSLNFKVMMPWYLNPIIQGSLITSFCFALLTVLFMYYYRRERKARAFNEEFNELEKQAFRAQMNPHFIFNCLNAIQEFLLNNESEQAHRYLSQFAKLIRKSLDFTKHSSVCLTDEIDFLRLYIKLEQLRYLQPFRVEVNIHPSVKANEIEVPSLLLQPFVENAIRHGQLGRMREEGLLKIDFEFAEKYLYCTIDDNGVGLEFSQSAKTTLTKEHTSQGLDIVKKRIKLINQLSDESHSIDVFDKKHLNPPLRGTRVLMKLYTG</sequence>
<keyword evidence="1" id="KW-0472">Membrane</keyword>
<gene>
    <name evidence="3" type="ORF">DVG78_10440</name>
</gene>
<dbReference type="InterPro" id="IPR015943">
    <property type="entry name" value="WD40/YVTN_repeat-like_dom_sf"/>
</dbReference>
<dbReference type="Proteomes" id="UP000253141">
    <property type="component" value="Unassembled WGS sequence"/>
</dbReference>
<dbReference type="AlphaFoldDB" id="A0A369IAD7"/>
<dbReference type="EMBL" id="QPIW01000007">
    <property type="protein sequence ID" value="RDB05830.1"/>
    <property type="molecule type" value="Genomic_DNA"/>
</dbReference>
<dbReference type="InterPro" id="IPR011110">
    <property type="entry name" value="Reg_prop"/>
</dbReference>
<evidence type="ECO:0000256" key="1">
    <source>
        <dbReference type="SAM" id="Phobius"/>
    </source>
</evidence>
<feature type="domain" description="Signal transduction histidine kinase internal region" evidence="2">
    <location>
        <begin position="799"/>
        <end position="874"/>
    </location>
</feature>
<proteinExistence type="predicted"/>
<accession>A0A369IAD7</accession>
<organism evidence="3 4">
    <name type="scientific">Runella aurantiaca</name>
    <dbReference type="NCBI Taxonomy" id="2282308"/>
    <lineage>
        <taxon>Bacteria</taxon>
        <taxon>Pseudomonadati</taxon>
        <taxon>Bacteroidota</taxon>
        <taxon>Cytophagia</taxon>
        <taxon>Cytophagales</taxon>
        <taxon>Spirosomataceae</taxon>
        <taxon>Runella</taxon>
    </lineage>
</organism>
<evidence type="ECO:0000259" key="2">
    <source>
        <dbReference type="Pfam" id="PF06580"/>
    </source>
</evidence>
<reference evidence="3 4" key="1">
    <citation type="submission" date="2018-07" db="EMBL/GenBank/DDBJ databases">
        <title>Genome analysis of Runella aurantiaca.</title>
        <authorList>
            <person name="Yang X."/>
        </authorList>
    </citation>
    <scope>NUCLEOTIDE SEQUENCE [LARGE SCALE GENOMIC DNA]</scope>
    <source>
        <strain evidence="3 4">YX9</strain>
    </source>
</reference>
<dbReference type="InterPro" id="IPR036890">
    <property type="entry name" value="HATPase_C_sf"/>
</dbReference>
<dbReference type="SUPFAM" id="SSF55874">
    <property type="entry name" value="ATPase domain of HSP90 chaperone/DNA topoisomerase II/histidine kinase"/>
    <property type="match status" value="1"/>
</dbReference>
<keyword evidence="1" id="KW-0812">Transmembrane</keyword>
<dbReference type="Pfam" id="PF06580">
    <property type="entry name" value="His_kinase"/>
    <property type="match status" value="1"/>
</dbReference>
<protein>
    <recommendedName>
        <fullName evidence="2">Signal transduction histidine kinase internal region domain-containing protein</fullName>
    </recommendedName>
</protein>
<evidence type="ECO:0000313" key="4">
    <source>
        <dbReference type="Proteomes" id="UP000253141"/>
    </source>
</evidence>
<dbReference type="InterPro" id="IPR010559">
    <property type="entry name" value="Sig_transdc_His_kin_internal"/>
</dbReference>
<dbReference type="SUPFAM" id="SSF63829">
    <property type="entry name" value="Calcium-dependent phosphotriesterase"/>
    <property type="match status" value="2"/>
</dbReference>
<comment type="caution">
    <text evidence="3">The sequence shown here is derived from an EMBL/GenBank/DDBJ whole genome shotgun (WGS) entry which is preliminary data.</text>
</comment>
<dbReference type="InterPro" id="IPR013783">
    <property type="entry name" value="Ig-like_fold"/>
</dbReference>
<dbReference type="GO" id="GO:0000155">
    <property type="term" value="F:phosphorelay sensor kinase activity"/>
    <property type="evidence" value="ECO:0007669"/>
    <property type="project" value="InterPro"/>
</dbReference>
<evidence type="ECO:0000313" key="3">
    <source>
        <dbReference type="EMBL" id="RDB05830.1"/>
    </source>
</evidence>
<dbReference type="Gene3D" id="3.30.565.10">
    <property type="entry name" value="Histidine kinase-like ATPase, C-terminal domain"/>
    <property type="match status" value="1"/>
</dbReference>
<dbReference type="PANTHER" id="PTHR34220:SF7">
    <property type="entry name" value="SENSOR HISTIDINE KINASE YPDA"/>
    <property type="match status" value="1"/>
</dbReference>
<dbReference type="InterPro" id="IPR050640">
    <property type="entry name" value="Bact_2-comp_sensor_kinase"/>
</dbReference>
<dbReference type="Gene3D" id="2.130.10.10">
    <property type="entry name" value="YVTN repeat-like/Quinoprotein amine dehydrogenase"/>
    <property type="match status" value="3"/>
</dbReference>
<keyword evidence="1" id="KW-1133">Transmembrane helix</keyword>
<name>A0A369IAD7_9BACT</name>
<dbReference type="GO" id="GO:0016020">
    <property type="term" value="C:membrane"/>
    <property type="evidence" value="ECO:0007669"/>
    <property type="project" value="InterPro"/>
</dbReference>
<dbReference type="Pfam" id="PF07494">
    <property type="entry name" value="Reg_prop"/>
    <property type="match status" value="2"/>
</dbReference>
<keyword evidence="4" id="KW-1185">Reference proteome</keyword>